<dbReference type="CTD" id="83860"/>
<dbReference type="CDD" id="cd15522">
    <property type="entry name" value="PHD_TAF3"/>
    <property type="match status" value="1"/>
</dbReference>
<feature type="compositionally biased region" description="Polar residues" evidence="15">
    <location>
        <begin position="419"/>
        <end position="456"/>
    </location>
</feature>
<keyword evidence="5" id="KW-0805">Transcription regulation</keyword>
<feature type="compositionally biased region" description="Polar residues" evidence="15">
    <location>
        <begin position="345"/>
        <end position="355"/>
    </location>
</feature>
<dbReference type="RefSeq" id="XP_006862811.1">
    <property type="nucleotide sequence ID" value="XM_006862749.1"/>
</dbReference>
<organism evidence="17 18">
    <name type="scientific">Chrysochloris asiatica</name>
    <name type="common">Cape golden mole</name>
    <dbReference type="NCBI Taxonomy" id="185453"/>
    <lineage>
        <taxon>Eukaryota</taxon>
        <taxon>Metazoa</taxon>
        <taxon>Chordata</taxon>
        <taxon>Craniata</taxon>
        <taxon>Vertebrata</taxon>
        <taxon>Euteleostomi</taxon>
        <taxon>Mammalia</taxon>
        <taxon>Eutheria</taxon>
        <taxon>Afrotheria</taxon>
        <taxon>Chrysochloridae</taxon>
        <taxon>Chrysochlorinae</taxon>
        <taxon>Chrysochloris</taxon>
    </lineage>
</organism>
<dbReference type="GO" id="GO:0046982">
    <property type="term" value="F:protein heterodimerization activity"/>
    <property type="evidence" value="ECO:0007669"/>
    <property type="project" value="InterPro"/>
</dbReference>
<evidence type="ECO:0000256" key="12">
    <source>
        <dbReference type="ARBA" id="ARBA00080259"/>
    </source>
</evidence>
<dbReference type="FunFam" id="1.10.20.10:FF:000056">
    <property type="entry name" value="Transcription initiation factor TFIID subunit 3"/>
    <property type="match status" value="1"/>
</dbReference>
<feature type="compositionally biased region" description="Basic and acidic residues" evidence="15">
    <location>
        <begin position="700"/>
        <end position="725"/>
    </location>
</feature>
<dbReference type="InterPro" id="IPR013083">
    <property type="entry name" value="Znf_RING/FYVE/PHD"/>
</dbReference>
<dbReference type="InterPro" id="IPR001965">
    <property type="entry name" value="Znf_PHD"/>
</dbReference>
<dbReference type="SMART" id="SM00249">
    <property type="entry name" value="PHD"/>
    <property type="match status" value="1"/>
</dbReference>
<evidence type="ECO:0000256" key="2">
    <source>
        <dbReference type="ARBA" id="ARBA00022723"/>
    </source>
</evidence>
<dbReference type="GO" id="GO:0002039">
    <property type="term" value="F:p53 binding"/>
    <property type="evidence" value="ECO:0007669"/>
    <property type="project" value="TreeGrafter"/>
</dbReference>
<name>A0A9B0TFB8_CHRAS</name>
<keyword evidence="17" id="KW-1185">Reference proteome</keyword>
<evidence type="ECO:0000256" key="8">
    <source>
        <dbReference type="ARBA" id="ARBA00057922"/>
    </source>
</evidence>
<proteinExistence type="inferred from homology"/>
<dbReference type="GeneID" id="102836180"/>
<feature type="compositionally biased region" description="Basic and acidic residues" evidence="15">
    <location>
        <begin position="527"/>
        <end position="554"/>
    </location>
</feature>
<feature type="compositionally biased region" description="Polar residues" evidence="15">
    <location>
        <begin position="319"/>
        <end position="336"/>
    </location>
</feature>
<protein>
    <recommendedName>
        <fullName evidence="10">Transcription initiation factor TFIID subunit 3</fullName>
    </recommendedName>
    <alternativeName>
        <fullName evidence="13">140 kDa TATA box-binding protein-associated factor</fullName>
    </alternativeName>
    <alternativeName>
        <fullName evidence="11">TBP-associated factor 3</fullName>
    </alternativeName>
    <alternativeName>
        <fullName evidence="12">Transcription initiation factor TFIID 140 kDa subunit</fullName>
    </alternativeName>
</protein>
<evidence type="ECO:0000256" key="3">
    <source>
        <dbReference type="ARBA" id="ARBA00022771"/>
    </source>
</evidence>
<feature type="region of interest" description="Disordered" evidence="15">
    <location>
        <begin position="659"/>
        <end position="731"/>
    </location>
</feature>
<dbReference type="Proteomes" id="UP000504623">
    <property type="component" value="Unplaced"/>
</dbReference>
<evidence type="ECO:0000256" key="5">
    <source>
        <dbReference type="ARBA" id="ARBA00023015"/>
    </source>
</evidence>
<keyword evidence="4" id="KW-0862">Zinc</keyword>
<dbReference type="PANTHER" id="PTHR46452:SF1">
    <property type="entry name" value="TRANSCRIPTION INITIATION FACTOR TFIID SUBUNIT 3"/>
    <property type="match status" value="1"/>
</dbReference>
<feature type="compositionally biased region" description="Basic residues" evidence="15">
    <location>
        <begin position="688"/>
        <end position="699"/>
    </location>
</feature>
<keyword evidence="6" id="KW-0804">Transcription</keyword>
<dbReference type="GO" id="GO:0008270">
    <property type="term" value="F:zinc ion binding"/>
    <property type="evidence" value="ECO:0007669"/>
    <property type="project" value="UniProtKB-KW"/>
</dbReference>
<comment type="function">
    <text evidence="8">The TFIID basal transcription factor complex plays a major role in the initiation of RNA polymerase II (Pol II)-dependent transcription. TFIID recognizes and binds promoters with or without a TATA box via its subunit TBP, a TATA-box-binding protein, and promotes assembly of the pre-initiation complex (PIC). The TFIID complex consists of TBP and TBP-associated factors (TAFs), including TAF1, TAF2, TAF3, TAF4, TAF5, TAF6, TAF7, TAF8, TAF9, TAF10, TAF11, TAF12 and TAF13. The TFIID complex structure can be divided into 3 modules TFIID-A, TFIID-B, and TFIID-C. TAF3 forms the TFIID-A module together with TAF5 and TBP. Required in complex with TBPL2 for the differentiation of myoblasts into myocytes. The TAF3-TBPL2 complex replaces TFIID at specific promoters at an early stage in the differentiation process.</text>
</comment>
<keyword evidence="7" id="KW-0539">Nucleus</keyword>
<feature type="compositionally biased region" description="Basic residues" evidence="15">
    <location>
        <begin position="513"/>
        <end position="526"/>
    </location>
</feature>
<evidence type="ECO:0000256" key="13">
    <source>
        <dbReference type="ARBA" id="ARBA00081420"/>
    </source>
</evidence>
<evidence type="ECO:0000256" key="9">
    <source>
        <dbReference type="ARBA" id="ARBA00060873"/>
    </source>
</evidence>
<feature type="compositionally biased region" description="Basic and acidic residues" evidence="15">
    <location>
        <begin position="608"/>
        <end position="635"/>
    </location>
</feature>
<sequence length="918" mass="102784">MCESYSRSLLRVSVAQICQALGWDSVQLSACHLLTDVLQRYLQQLGRGCHRYSELYGRTDPILDDVSEAFQLMGVNLHELEDYIHNIEPVTFPHQIPSFPVSKNNVLQFPQPGSKDAEERKEYIPDYMPPIVSSQEEEEEEQVPTDGGTSAEAMQVPLEEDDENFLGKRPLDSPEAEEMPATKRPRLLSTKGDTLDVVLLEPREPLSSINTQKIPPMLSPVHEQDNTDLAPPSPEPPMLAPVTKSQLPAAKPLEPKSFAPKTKTKTSSPGQKTKSPKTTQSPAMVGSPIRSPKTVSKEKKSPGRSKSPKSPKSPKVVTHISQASIRPETPNRTPSATMCEKINKETIQVKQTQTPPDAGKLNNENQPKKAIVADKTIDDSIDAVIARACAEREPDPFEFSSGSESEGDIFTSPRRMSGSECTTPKASVSSNNFTKSGSTPLPLSGGTPSSDNSWTMDASIDEVVRKAKMGAPSNMPPDFPYFSSPSVSPPTPEPLHKIYEEKTKLPSSLEVKKLKKELKTKMKKKEKQRDKEREKDKSKEKSKDKDKIKDKEKEINKETKYPWKEFLKDEDSDPYTLKIKEFEDVDPKVRLKDGLVRKDKEKHKDKKKDREKGKKEKDKREKEKAKDKGREDKMKAPTPLVLPPKELAFSMFSAAGSVKIPPMLPSLSPMLPEKLFEEKEKPKEKDKKKDKKEKKKKKEREKEKEKKEKEREKEKREREKREKEKEKHKHEKIKVEPVVPAPSPVIPRLTLRVGAGQDKIVISKVVPAPEAKPPASLTRPKTPPPVPATAPVPLHMASSLMPLPLLTQSTPSPALIPSPAPAISGAGSSKAPVRSVVTETVSTYVIRDEWGNQIWICPGCNKPDDGSPMIGCDGCDDWYHWPCVGIMTAPPEEMQWFCPKCANKKKDKKHKKRKHRAH</sequence>
<dbReference type="Pfam" id="PF00628">
    <property type="entry name" value="PHD"/>
    <property type="match status" value="1"/>
</dbReference>
<keyword evidence="2" id="KW-0479">Metal-binding</keyword>
<dbReference type="OrthoDB" id="436852at2759"/>
<dbReference type="InterPro" id="IPR019786">
    <property type="entry name" value="Zinc_finger_PHD-type_CS"/>
</dbReference>
<evidence type="ECO:0000256" key="7">
    <source>
        <dbReference type="ARBA" id="ARBA00023242"/>
    </source>
</evidence>
<feature type="compositionally biased region" description="Basic and acidic residues" evidence="15">
    <location>
        <begin position="494"/>
        <end position="504"/>
    </location>
</feature>
<evidence type="ECO:0000256" key="4">
    <source>
        <dbReference type="ARBA" id="ARBA00022833"/>
    </source>
</evidence>
<dbReference type="AlphaFoldDB" id="A0A9B0TFB8"/>
<dbReference type="PANTHER" id="PTHR46452">
    <property type="entry name" value="TRANSCRIPTION INITIATION FACTOR TFIID SUBUNIT 3"/>
    <property type="match status" value="1"/>
</dbReference>
<dbReference type="FunFam" id="3.30.40.10:FF:000317">
    <property type="entry name" value="transcription initiation factor TFIID subunit 3"/>
    <property type="match status" value="1"/>
</dbReference>
<feature type="domain" description="PHD-type" evidence="16">
    <location>
        <begin position="854"/>
        <end position="904"/>
    </location>
</feature>
<dbReference type="SMART" id="SM00576">
    <property type="entry name" value="BTP"/>
    <property type="match status" value="1"/>
</dbReference>
<dbReference type="Pfam" id="PF07524">
    <property type="entry name" value="Bromo_TP"/>
    <property type="match status" value="1"/>
</dbReference>
<dbReference type="PROSITE" id="PS50016">
    <property type="entry name" value="ZF_PHD_2"/>
    <property type="match status" value="1"/>
</dbReference>
<dbReference type="Gene3D" id="1.10.20.10">
    <property type="entry name" value="Histone, subunit A"/>
    <property type="match status" value="1"/>
</dbReference>
<accession>A0A9B0TFB8</accession>
<evidence type="ECO:0000256" key="14">
    <source>
        <dbReference type="PROSITE-ProRule" id="PRU00146"/>
    </source>
</evidence>
<dbReference type="InterPro" id="IPR019787">
    <property type="entry name" value="Znf_PHD-finger"/>
</dbReference>
<reference evidence="18" key="1">
    <citation type="submission" date="2025-08" db="UniProtKB">
        <authorList>
            <consortium name="RefSeq"/>
        </authorList>
    </citation>
    <scope>IDENTIFICATION</scope>
    <source>
        <tissue evidence="18">Spleen</tissue>
    </source>
</reference>
<keyword evidence="3 14" id="KW-0863">Zinc-finger</keyword>
<gene>
    <name evidence="18" type="primary">TAF3</name>
</gene>
<evidence type="ECO:0000259" key="16">
    <source>
        <dbReference type="PROSITE" id="PS50016"/>
    </source>
</evidence>
<dbReference type="InterPro" id="IPR006565">
    <property type="entry name" value="BTP"/>
</dbReference>
<evidence type="ECO:0000313" key="17">
    <source>
        <dbReference type="Proteomes" id="UP000504623"/>
    </source>
</evidence>
<feature type="region of interest" description="Disordered" evidence="15">
    <location>
        <begin position="393"/>
        <end position="554"/>
    </location>
</feature>
<dbReference type="GO" id="GO:0006366">
    <property type="term" value="P:transcription by RNA polymerase II"/>
    <property type="evidence" value="ECO:0007669"/>
    <property type="project" value="UniProtKB-ARBA"/>
</dbReference>
<evidence type="ECO:0000256" key="11">
    <source>
        <dbReference type="ARBA" id="ARBA00076309"/>
    </source>
</evidence>
<evidence type="ECO:0000313" key="18">
    <source>
        <dbReference type="RefSeq" id="XP_006862811.1"/>
    </source>
</evidence>
<dbReference type="InterPro" id="IPR011011">
    <property type="entry name" value="Znf_FYVE_PHD"/>
</dbReference>
<comment type="subcellular location">
    <subcellularLocation>
        <location evidence="1">Nucleus</location>
    </subcellularLocation>
</comment>
<comment type="similarity">
    <text evidence="9">Belongs to the TAF3 family.</text>
</comment>
<evidence type="ECO:0000256" key="10">
    <source>
        <dbReference type="ARBA" id="ARBA00068909"/>
    </source>
</evidence>
<dbReference type="GO" id="GO:0140416">
    <property type="term" value="F:transcription regulator inhibitor activity"/>
    <property type="evidence" value="ECO:0007669"/>
    <property type="project" value="UniProtKB-ARBA"/>
</dbReference>
<dbReference type="GO" id="GO:0005669">
    <property type="term" value="C:transcription factor TFIID complex"/>
    <property type="evidence" value="ECO:0007669"/>
    <property type="project" value="TreeGrafter"/>
</dbReference>
<dbReference type="SUPFAM" id="SSF57903">
    <property type="entry name" value="FYVE/PHD zinc finger"/>
    <property type="match status" value="1"/>
</dbReference>
<feature type="region of interest" description="Disordered" evidence="15">
    <location>
        <begin position="590"/>
        <end position="643"/>
    </location>
</feature>
<dbReference type="GO" id="GO:0045944">
    <property type="term" value="P:positive regulation of transcription by RNA polymerase II"/>
    <property type="evidence" value="ECO:0007669"/>
    <property type="project" value="TreeGrafter"/>
</dbReference>
<dbReference type="CDD" id="cd22916">
    <property type="entry name" value="HFD_TAF3"/>
    <property type="match status" value="1"/>
</dbReference>
<feature type="region of interest" description="Disordered" evidence="15">
    <location>
        <begin position="128"/>
        <end position="374"/>
    </location>
</feature>
<dbReference type="PROSITE" id="PS01359">
    <property type="entry name" value="ZF_PHD_1"/>
    <property type="match status" value="1"/>
</dbReference>
<dbReference type="GO" id="GO:1901797">
    <property type="term" value="P:negative regulation of signal transduction by p53 class mediator"/>
    <property type="evidence" value="ECO:0007669"/>
    <property type="project" value="UniProtKB-ARBA"/>
</dbReference>
<feature type="compositionally biased region" description="Polar residues" evidence="15">
    <location>
        <begin position="265"/>
        <end position="282"/>
    </location>
</feature>
<evidence type="ECO:0000256" key="15">
    <source>
        <dbReference type="SAM" id="MobiDB-lite"/>
    </source>
</evidence>
<evidence type="ECO:0000256" key="6">
    <source>
        <dbReference type="ARBA" id="ARBA00023163"/>
    </source>
</evidence>
<feature type="compositionally biased region" description="Basic and acidic residues" evidence="15">
    <location>
        <begin position="674"/>
        <end position="687"/>
    </location>
</feature>
<dbReference type="GO" id="GO:0000122">
    <property type="term" value="P:negative regulation of transcription by RNA polymerase II"/>
    <property type="evidence" value="ECO:0007669"/>
    <property type="project" value="UniProtKB-ARBA"/>
</dbReference>
<dbReference type="InterPro" id="IPR009072">
    <property type="entry name" value="Histone-fold"/>
</dbReference>
<feature type="compositionally biased region" description="Basic and acidic residues" evidence="15">
    <location>
        <begin position="590"/>
        <end position="599"/>
    </location>
</feature>
<evidence type="ECO:0000256" key="1">
    <source>
        <dbReference type="ARBA" id="ARBA00004123"/>
    </source>
</evidence>
<dbReference type="Gene3D" id="3.30.40.10">
    <property type="entry name" value="Zinc/RING finger domain, C3HC4 (zinc finger)"/>
    <property type="match status" value="1"/>
</dbReference>